<feature type="region of interest" description="Disordered" evidence="2">
    <location>
        <begin position="145"/>
        <end position="178"/>
    </location>
</feature>
<sequence>MADSSQVDGGPKKQAKTTPKSSVSKAASKVVGSASTTSNKVEGTMGNGQEKTLEPSTSQTNGTQLNGPNSNAVPNTLDPNVRRNTLHALYMRYKQLHGNSSDDATLQRMAANLERDIYVRSHSNEEYMKYAQNEIKRIELNQQMFGSPQGRNTAPPATPHSNNNYATPSPGGMDHRQNNAYGPPNGLSYHDFCARMLYQPVEKLVDIMWSQRSIIYQLQQDICQYKKQLGSMQQMMMNNYPPSQYAPPQRVYYSPSPGSNAPTPTGANYDPRPPPMNPPRSQDMAAYWSRISEMKEQYNSPLKKAYQILSMASQSAGAMQSGKAESMKQNIQYTMNILNETPSAANTPRDYTVIPAIEAFLRESIIPLLRKVQEVSQVKQSPTEAKGPPPQQQQQQQQQQGRGPPPQQQQQQHQQQLGRQPLPQQQQGRQPLPQQQLQPQQQQGRQPLPQQQFPPQQQGRQLLPQQQGRQPLPPQQGRQPVPPPPQHLRQPVPQGRQLLPQPQQGRPQQ</sequence>
<feature type="non-terminal residue" evidence="3">
    <location>
        <position position="509"/>
    </location>
</feature>
<protein>
    <submittedName>
        <fullName evidence="3">Uncharacterized protein</fullName>
    </submittedName>
</protein>
<organism evidence="3 4">
    <name type="scientific">Thraustotheca clavata</name>
    <dbReference type="NCBI Taxonomy" id="74557"/>
    <lineage>
        <taxon>Eukaryota</taxon>
        <taxon>Sar</taxon>
        <taxon>Stramenopiles</taxon>
        <taxon>Oomycota</taxon>
        <taxon>Saprolegniomycetes</taxon>
        <taxon>Saprolegniales</taxon>
        <taxon>Achlyaceae</taxon>
        <taxon>Thraustotheca</taxon>
    </lineage>
</organism>
<feature type="region of interest" description="Disordered" evidence="2">
    <location>
        <begin position="1"/>
        <end position="79"/>
    </location>
</feature>
<comment type="caution">
    <text evidence="3">The sequence shown here is derived from an EMBL/GenBank/DDBJ whole genome shotgun (WGS) entry which is preliminary data.</text>
</comment>
<keyword evidence="1" id="KW-0539">Nucleus</keyword>
<feature type="compositionally biased region" description="Polar residues" evidence="2">
    <location>
        <begin position="47"/>
        <end position="78"/>
    </location>
</feature>
<dbReference type="GO" id="GO:0003712">
    <property type="term" value="F:transcription coregulator activity"/>
    <property type="evidence" value="ECO:0007669"/>
    <property type="project" value="InterPro"/>
</dbReference>
<dbReference type="GO" id="GO:0006355">
    <property type="term" value="P:regulation of DNA-templated transcription"/>
    <property type="evidence" value="ECO:0007669"/>
    <property type="project" value="InterPro"/>
</dbReference>
<feature type="compositionally biased region" description="Low complexity" evidence="2">
    <location>
        <begin position="392"/>
        <end position="479"/>
    </location>
</feature>
<dbReference type="AlphaFoldDB" id="A0A1V9YU81"/>
<dbReference type="Proteomes" id="UP000243217">
    <property type="component" value="Unassembled WGS sequence"/>
</dbReference>
<dbReference type="STRING" id="74557.A0A1V9YU81"/>
<proteinExistence type="predicted"/>
<name>A0A1V9YU81_9STRA</name>
<evidence type="ECO:0000313" key="4">
    <source>
        <dbReference type="Proteomes" id="UP000243217"/>
    </source>
</evidence>
<evidence type="ECO:0000313" key="3">
    <source>
        <dbReference type="EMBL" id="OQR89231.1"/>
    </source>
</evidence>
<reference evidence="3 4" key="1">
    <citation type="journal article" date="2014" name="Genome Biol. Evol.">
        <title>The secreted proteins of Achlya hypogyna and Thraustotheca clavata identify the ancestral oomycete secretome and reveal gene acquisitions by horizontal gene transfer.</title>
        <authorList>
            <person name="Misner I."/>
            <person name="Blouin N."/>
            <person name="Leonard G."/>
            <person name="Richards T.A."/>
            <person name="Lane C.E."/>
        </authorList>
    </citation>
    <scope>NUCLEOTIDE SEQUENCE [LARGE SCALE GENOMIC DNA]</scope>
    <source>
        <strain evidence="3 4">ATCC 34112</strain>
    </source>
</reference>
<evidence type="ECO:0000256" key="1">
    <source>
        <dbReference type="ARBA" id="ARBA00023242"/>
    </source>
</evidence>
<dbReference type="InterPro" id="IPR036529">
    <property type="entry name" value="KIX_dom_sf"/>
</dbReference>
<feature type="compositionally biased region" description="Low complexity" evidence="2">
    <location>
        <begin position="487"/>
        <end position="509"/>
    </location>
</feature>
<feature type="region of interest" description="Disordered" evidence="2">
    <location>
        <begin position="253"/>
        <end position="278"/>
    </location>
</feature>
<accession>A0A1V9YU81</accession>
<feature type="compositionally biased region" description="Low complexity" evidence="2">
    <location>
        <begin position="16"/>
        <end position="38"/>
    </location>
</feature>
<feature type="region of interest" description="Disordered" evidence="2">
    <location>
        <begin position="379"/>
        <end position="509"/>
    </location>
</feature>
<dbReference type="Gene3D" id="1.10.246.20">
    <property type="entry name" value="Coactivator CBP, KIX domain"/>
    <property type="match status" value="1"/>
</dbReference>
<evidence type="ECO:0000256" key="2">
    <source>
        <dbReference type="SAM" id="MobiDB-lite"/>
    </source>
</evidence>
<dbReference type="OrthoDB" id="168334at2759"/>
<keyword evidence="4" id="KW-1185">Reference proteome</keyword>
<dbReference type="EMBL" id="JNBS01002807">
    <property type="protein sequence ID" value="OQR89231.1"/>
    <property type="molecule type" value="Genomic_DNA"/>
</dbReference>
<gene>
    <name evidence="3" type="ORF">THRCLA_09848</name>
</gene>
<feature type="compositionally biased region" description="Polar residues" evidence="2">
    <location>
        <begin position="256"/>
        <end position="266"/>
    </location>
</feature>